<feature type="compositionally biased region" description="Basic and acidic residues" evidence="1">
    <location>
        <begin position="1"/>
        <end position="17"/>
    </location>
</feature>
<feature type="compositionally biased region" description="Basic and acidic residues" evidence="1">
    <location>
        <begin position="42"/>
        <end position="58"/>
    </location>
</feature>
<protein>
    <submittedName>
        <fullName evidence="2">Uncharacterized protein</fullName>
    </submittedName>
</protein>
<evidence type="ECO:0000313" key="3">
    <source>
        <dbReference type="Proteomes" id="UP001066276"/>
    </source>
</evidence>
<keyword evidence="3" id="KW-1185">Reference proteome</keyword>
<dbReference type="Proteomes" id="UP001066276">
    <property type="component" value="Chromosome 3_1"/>
</dbReference>
<accession>A0AAV7UMI3</accession>
<reference evidence="2" key="1">
    <citation type="journal article" date="2022" name="bioRxiv">
        <title>Sequencing and chromosome-scale assembly of the giantPleurodeles waltlgenome.</title>
        <authorList>
            <person name="Brown T."/>
            <person name="Elewa A."/>
            <person name="Iarovenko S."/>
            <person name="Subramanian E."/>
            <person name="Araus A.J."/>
            <person name="Petzold A."/>
            <person name="Susuki M."/>
            <person name="Suzuki K.-i.T."/>
            <person name="Hayashi T."/>
            <person name="Toyoda A."/>
            <person name="Oliveira C."/>
            <person name="Osipova E."/>
            <person name="Leigh N.D."/>
            <person name="Simon A."/>
            <person name="Yun M.H."/>
        </authorList>
    </citation>
    <scope>NUCLEOTIDE SEQUENCE</scope>
    <source>
        <strain evidence="2">20211129_DDA</strain>
        <tissue evidence="2">Liver</tissue>
    </source>
</reference>
<feature type="compositionally biased region" description="Basic and acidic residues" evidence="1">
    <location>
        <begin position="73"/>
        <end position="92"/>
    </location>
</feature>
<organism evidence="2 3">
    <name type="scientific">Pleurodeles waltl</name>
    <name type="common">Iberian ribbed newt</name>
    <dbReference type="NCBI Taxonomy" id="8319"/>
    <lineage>
        <taxon>Eukaryota</taxon>
        <taxon>Metazoa</taxon>
        <taxon>Chordata</taxon>
        <taxon>Craniata</taxon>
        <taxon>Vertebrata</taxon>
        <taxon>Euteleostomi</taxon>
        <taxon>Amphibia</taxon>
        <taxon>Batrachia</taxon>
        <taxon>Caudata</taxon>
        <taxon>Salamandroidea</taxon>
        <taxon>Salamandridae</taxon>
        <taxon>Pleurodelinae</taxon>
        <taxon>Pleurodeles</taxon>
    </lineage>
</organism>
<comment type="caution">
    <text evidence="2">The sequence shown here is derived from an EMBL/GenBank/DDBJ whole genome shotgun (WGS) entry which is preliminary data.</text>
</comment>
<sequence>MLRRSMEQENNIKEDGHASVSSPGTGDADRTYPWGTSAYGKPDPEDVGRGADKQRETIVDEGGVFKPGATVQRVEEQFFPKAEDAHGTEEKTRCRRAKPAEEQFSPRLKTGTEQRRGRSAKDPNNLQRSGRESGRREEVSGLATL</sequence>
<evidence type="ECO:0000256" key="1">
    <source>
        <dbReference type="SAM" id="MobiDB-lite"/>
    </source>
</evidence>
<dbReference type="EMBL" id="JANPWB010000005">
    <property type="protein sequence ID" value="KAJ1188948.1"/>
    <property type="molecule type" value="Genomic_DNA"/>
</dbReference>
<name>A0AAV7UMI3_PLEWA</name>
<proteinExistence type="predicted"/>
<dbReference type="AlphaFoldDB" id="A0AAV7UMI3"/>
<feature type="compositionally biased region" description="Basic and acidic residues" evidence="1">
    <location>
        <begin position="129"/>
        <end position="139"/>
    </location>
</feature>
<feature type="compositionally biased region" description="Basic and acidic residues" evidence="1">
    <location>
        <begin position="110"/>
        <end position="121"/>
    </location>
</feature>
<gene>
    <name evidence="2" type="ORF">NDU88_005704</name>
</gene>
<evidence type="ECO:0000313" key="2">
    <source>
        <dbReference type="EMBL" id="KAJ1188948.1"/>
    </source>
</evidence>
<feature type="region of interest" description="Disordered" evidence="1">
    <location>
        <begin position="1"/>
        <end position="145"/>
    </location>
</feature>